<keyword evidence="1" id="KW-0812">Transmembrane</keyword>
<name>A0A3M6TKQ7_POCDA</name>
<evidence type="ECO:0000313" key="2">
    <source>
        <dbReference type="EMBL" id="RMX41888.1"/>
    </source>
</evidence>
<dbReference type="AlphaFoldDB" id="A0A3M6TKQ7"/>
<dbReference type="EMBL" id="RCHS01003431">
    <property type="protein sequence ID" value="RMX41888.1"/>
    <property type="molecule type" value="Genomic_DNA"/>
</dbReference>
<reference evidence="2 3" key="1">
    <citation type="journal article" date="2018" name="Sci. Rep.">
        <title>Comparative analysis of the Pocillopora damicornis genome highlights role of immune system in coral evolution.</title>
        <authorList>
            <person name="Cunning R."/>
            <person name="Bay R.A."/>
            <person name="Gillette P."/>
            <person name="Baker A.C."/>
            <person name="Traylor-Knowles N."/>
        </authorList>
    </citation>
    <scope>NUCLEOTIDE SEQUENCE [LARGE SCALE GENOMIC DNA]</scope>
    <source>
        <strain evidence="2">RSMAS</strain>
        <tissue evidence="2">Whole animal</tissue>
    </source>
</reference>
<keyword evidence="3" id="KW-1185">Reference proteome</keyword>
<keyword evidence="1" id="KW-1133">Transmembrane helix</keyword>
<evidence type="ECO:0000313" key="3">
    <source>
        <dbReference type="Proteomes" id="UP000275408"/>
    </source>
</evidence>
<keyword evidence="1" id="KW-0472">Membrane</keyword>
<sequence>MAHTIARYRSIAMMARLQIETQMETGNIYTVNLHRIVPITPDIHRFSHKMTGTVRAEAVVTFKRSATAVFTKSQLKGLRRMLTRVRTMWMTSEFPRNENRKMIAYALVVTIFVTSSMSVISKSSSSKTVGSEELFIIVTVISEA</sequence>
<gene>
    <name evidence="2" type="ORF">pdam_00006670</name>
</gene>
<organism evidence="2 3">
    <name type="scientific">Pocillopora damicornis</name>
    <name type="common">Cauliflower coral</name>
    <name type="synonym">Millepora damicornis</name>
    <dbReference type="NCBI Taxonomy" id="46731"/>
    <lineage>
        <taxon>Eukaryota</taxon>
        <taxon>Metazoa</taxon>
        <taxon>Cnidaria</taxon>
        <taxon>Anthozoa</taxon>
        <taxon>Hexacorallia</taxon>
        <taxon>Scleractinia</taxon>
        <taxon>Astrocoeniina</taxon>
        <taxon>Pocilloporidae</taxon>
        <taxon>Pocillopora</taxon>
    </lineage>
</organism>
<comment type="caution">
    <text evidence="2">The sequence shown here is derived from an EMBL/GenBank/DDBJ whole genome shotgun (WGS) entry which is preliminary data.</text>
</comment>
<proteinExistence type="predicted"/>
<dbReference type="Proteomes" id="UP000275408">
    <property type="component" value="Unassembled WGS sequence"/>
</dbReference>
<protein>
    <submittedName>
        <fullName evidence="2">Uncharacterized protein</fullName>
    </submittedName>
</protein>
<evidence type="ECO:0000256" key="1">
    <source>
        <dbReference type="SAM" id="Phobius"/>
    </source>
</evidence>
<feature type="transmembrane region" description="Helical" evidence="1">
    <location>
        <begin position="102"/>
        <end position="120"/>
    </location>
</feature>
<accession>A0A3M6TKQ7</accession>